<feature type="active site" description="Proton acceptor" evidence="2">
    <location>
        <position position="186"/>
    </location>
</feature>
<dbReference type="AlphaFoldDB" id="U5N9A0"/>
<dbReference type="InterPro" id="IPR000653">
    <property type="entry name" value="DegT/StrS_aminotransferase"/>
</dbReference>
<protein>
    <recommendedName>
        <fullName evidence="7">Pyridoxal phosphate-dependent enzyme</fullName>
    </recommendedName>
</protein>
<name>U5N9A0_9BURK</name>
<dbReference type="CDD" id="cd00616">
    <property type="entry name" value="AHBA_syn"/>
    <property type="match status" value="1"/>
</dbReference>
<dbReference type="InterPro" id="IPR015421">
    <property type="entry name" value="PyrdxlP-dep_Trfase_major"/>
</dbReference>
<accession>U5N9A0</accession>
<dbReference type="GO" id="GO:0000271">
    <property type="term" value="P:polysaccharide biosynthetic process"/>
    <property type="evidence" value="ECO:0007669"/>
    <property type="project" value="TreeGrafter"/>
</dbReference>
<dbReference type="SUPFAM" id="SSF53383">
    <property type="entry name" value="PLP-dependent transferases"/>
    <property type="match status" value="1"/>
</dbReference>
<dbReference type="GO" id="GO:0030170">
    <property type="term" value="F:pyridoxal phosphate binding"/>
    <property type="evidence" value="ECO:0007669"/>
    <property type="project" value="TreeGrafter"/>
</dbReference>
<feature type="modified residue" description="N6-(pyridoxal phosphate)lysine" evidence="3">
    <location>
        <position position="186"/>
    </location>
</feature>
<dbReference type="PIRSF" id="PIRSF000390">
    <property type="entry name" value="PLP_StrS"/>
    <property type="match status" value="1"/>
</dbReference>
<evidence type="ECO:0000313" key="6">
    <source>
        <dbReference type="Proteomes" id="UP000017184"/>
    </source>
</evidence>
<keyword evidence="3 4" id="KW-0663">Pyridoxal phosphate</keyword>
<comment type="similarity">
    <text evidence="1 4">Belongs to the DegT/DnrJ/EryC1 family.</text>
</comment>
<dbReference type="Gene3D" id="3.90.1150.10">
    <property type="entry name" value="Aspartate Aminotransferase, domain 1"/>
    <property type="match status" value="1"/>
</dbReference>
<organism evidence="5 6">
    <name type="scientific">Candidatus Symbiobacter mobilis CR</name>
    <dbReference type="NCBI Taxonomy" id="946483"/>
    <lineage>
        <taxon>Bacteria</taxon>
        <taxon>Pseudomonadati</taxon>
        <taxon>Pseudomonadota</taxon>
        <taxon>Betaproteobacteria</taxon>
        <taxon>Burkholderiales</taxon>
        <taxon>Comamonadaceae</taxon>
    </lineage>
</organism>
<dbReference type="Proteomes" id="UP000017184">
    <property type="component" value="Chromosome"/>
</dbReference>
<dbReference type="InterPro" id="IPR015422">
    <property type="entry name" value="PyrdxlP-dep_Trfase_small"/>
</dbReference>
<dbReference type="eggNOG" id="COG0399">
    <property type="taxonomic scope" value="Bacteria"/>
</dbReference>
<evidence type="ECO:0000256" key="2">
    <source>
        <dbReference type="PIRSR" id="PIRSR000390-1"/>
    </source>
</evidence>
<dbReference type="PANTHER" id="PTHR30244:SF34">
    <property type="entry name" value="DTDP-4-AMINO-4,6-DIDEOXYGALACTOSE TRANSAMINASE"/>
    <property type="match status" value="1"/>
</dbReference>
<dbReference type="STRING" id="946483.Cenrod_2070"/>
<evidence type="ECO:0000256" key="1">
    <source>
        <dbReference type="ARBA" id="ARBA00037999"/>
    </source>
</evidence>
<evidence type="ECO:0000256" key="4">
    <source>
        <dbReference type="RuleBase" id="RU004508"/>
    </source>
</evidence>
<dbReference type="GO" id="GO:0008483">
    <property type="term" value="F:transaminase activity"/>
    <property type="evidence" value="ECO:0007669"/>
    <property type="project" value="TreeGrafter"/>
</dbReference>
<dbReference type="Gene3D" id="3.40.640.10">
    <property type="entry name" value="Type I PLP-dependent aspartate aminotransferase-like (Major domain)"/>
    <property type="match status" value="1"/>
</dbReference>
<dbReference type="EMBL" id="CP004885">
    <property type="protein sequence ID" value="AGX88141.1"/>
    <property type="molecule type" value="Genomic_DNA"/>
</dbReference>
<keyword evidence="6" id="KW-1185">Reference proteome</keyword>
<gene>
    <name evidence="5" type="ORF">Cenrod_2070</name>
</gene>
<proteinExistence type="inferred from homology"/>
<sequence length="375" mass="41865">MEMSSFIPVNKPLLDGKEKQYLIECIESGWISSEGPFVEEFERRFAARVGRKHGVAVCNGTAAIDAAVEAIGIGPGDEVIVPTFTIISCIGQILRNGAWPIFIDSNPQTWNMDVGQIEKKITPRTKAILLVHVYGLPADVGPILEIAQKHGLKVIEDAAEMHGQTYCGKPCGSFGDLSIFSFYPNKHITTGEGGMVVTDDDELASTCRSLRNLCFQQQRRFVHDRLGWNLRMTNMQAALGLAQLERLDEFVQRKRAMGARYNELLHGLPGVQLPLQQTDYAQNIYWVYGIVLDASLGFDAHEAMHRLEEKRIGTRPFFYPLHLQPLLQEKYSSHKGAYPVAERMGEQGLYLPSGMALTMEQIDTVAKTVRDVLAQ</sequence>
<dbReference type="InterPro" id="IPR015424">
    <property type="entry name" value="PyrdxlP-dep_Trfase"/>
</dbReference>
<evidence type="ECO:0000313" key="5">
    <source>
        <dbReference type="EMBL" id="AGX88141.1"/>
    </source>
</evidence>
<reference evidence="5 6" key="1">
    <citation type="journal article" date="2013" name="Genome Biol.">
        <title>Genomic analysis reveals key aspects of prokaryotic symbiosis in the phototrophic consortium "Chlorochromatium aggregatum".</title>
        <authorList>
            <person name="Liu Z."/>
            <person name="Muller J."/>
            <person name="Li T."/>
            <person name="Alvey R.M."/>
            <person name="Vogl K."/>
            <person name="Frigaard N.U."/>
            <person name="Rockwell N.C."/>
            <person name="Boyd E.S."/>
            <person name="Tomsho L.P."/>
            <person name="Schuster S.C."/>
            <person name="Henke P."/>
            <person name="Rohde M."/>
            <person name="Overmann J."/>
            <person name="Bryant D.A."/>
        </authorList>
    </citation>
    <scope>NUCLEOTIDE SEQUENCE [LARGE SCALE GENOMIC DNA]</scope>
    <source>
        <strain evidence="5">CR</strain>
    </source>
</reference>
<evidence type="ECO:0008006" key="7">
    <source>
        <dbReference type="Google" id="ProtNLM"/>
    </source>
</evidence>
<dbReference type="Pfam" id="PF01041">
    <property type="entry name" value="DegT_DnrJ_EryC1"/>
    <property type="match status" value="1"/>
</dbReference>
<dbReference type="HOGENOM" id="CLU_033332_7_2_4"/>
<dbReference type="KEGG" id="cbx:Cenrod_2070"/>
<evidence type="ECO:0000256" key="3">
    <source>
        <dbReference type="PIRSR" id="PIRSR000390-2"/>
    </source>
</evidence>
<dbReference type="PANTHER" id="PTHR30244">
    <property type="entry name" value="TRANSAMINASE"/>
    <property type="match status" value="1"/>
</dbReference>